<sequence>MNTNLMNEFTRQYMKAEGKWFDLRWHYVPGCIMKSYLDLYEVTENNEYLDFVKSYIDRLFDEKDNPIGFRETEYNIDQVRICKTVLDLYAIFPEEKYKKAADRIFQQFENYPRTKEGSFWHKEFYYNQVWLDGLYMGQPFYVHYIRDFLPDKDYSDTINQFEVCRKRLYDPELKLYKHAYDEAKKMDWADRQTGRSSIVWLRAVGWYLMALVDVMEIIGPEETGYPVLQDLLTEALEGLMPYRHESGMWYQVVDQGGRENNYLETSGTCMASYAMLKGVRMEILPQEYRKRGLESLEGTVEQYLHKKDGEILIGGICRSAGLGMHPEAQYMRDGSYDYYTTGEQVVENNGHGVAPLFMAYAESLRISEI</sequence>
<keyword evidence="1 2" id="KW-0378">Hydrolase</keyword>
<dbReference type="OrthoDB" id="6381507at2"/>
<gene>
    <name evidence="2" type="ORF">B4O97_06440</name>
</gene>
<reference evidence="2 3" key="1">
    <citation type="submission" date="2017-03" db="EMBL/GenBank/DDBJ databases">
        <title>Draft Genome sequence of Marispirochaeta sp. strain JC444.</title>
        <authorList>
            <person name="Shivani Y."/>
            <person name="Subhash Y."/>
            <person name="Sasikala C."/>
            <person name="Ramana C."/>
        </authorList>
    </citation>
    <scope>NUCLEOTIDE SEQUENCE [LARGE SCALE GENOMIC DNA]</scope>
    <source>
        <strain evidence="2 3">JC444</strain>
    </source>
</reference>
<evidence type="ECO:0000313" key="3">
    <source>
        <dbReference type="Proteomes" id="UP000192343"/>
    </source>
</evidence>
<dbReference type="InterPro" id="IPR010905">
    <property type="entry name" value="Glyco_hydro_88"/>
</dbReference>
<dbReference type="EMBL" id="MWQY01000006">
    <property type="protein sequence ID" value="ORC36226.1"/>
    <property type="molecule type" value="Genomic_DNA"/>
</dbReference>
<accession>A0A1Y1RZI3</accession>
<evidence type="ECO:0000313" key="2">
    <source>
        <dbReference type="EMBL" id="ORC36226.1"/>
    </source>
</evidence>
<dbReference type="PANTHER" id="PTHR33886">
    <property type="entry name" value="UNSATURATED RHAMNOGALACTURONAN HYDROLASE (EUROFUNG)"/>
    <property type="match status" value="1"/>
</dbReference>
<dbReference type="AlphaFoldDB" id="A0A1Y1RZI3"/>
<dbReference type="GO" id="GO:0016787">
    <property type="term" value="F:hydrolase activity"/>
    <property type="evidence" value="ECO:0007669"/>
    <property type="project" value="UniProtKB-KW"/>
</dbReference>
<dbReference type="Gene3D" id="1.50.10.10">
    <property type="match status" value="1"/>
</dbReference>
<dbReference type="PANTHER" id="PTHR33886:SF8">
    <property type="entry name" value="UNSATURATED RHAMNOGALACTURONAN HYDROLASE (EUROFUNG)"/>
    <property type="match status" value="1"/>
</dbReference>
<dbReference type="SUPFAM" id="SSF48208">
    <property type="entry name" value="Six-hairpin glycosidases"/>
    <property type="match status" value="1"/>
</dbReference>
<name>A0A1Y1RZI3_9SPIO</name>
<dbReference type="InterPro" id="IPR008928">
    <property type="entry name" value="6-hairpin_glycosidase_sf"/>
</dbReference>
<dbReference type="RefSeq" id="WP_083049340.1">
    <property type="nucleotide sequence ID" value="NZ_MWQY01000006.1"/>
</dbReference>
<dbReference type="GO" id="GO:0005975">
    <property type="term" value="P:carbohydrate metabolic process"/>
    <property type="evidence" value="ECO:0007669"/>
    <property type="project" value="InterPro"/>
</dbReference>
<evidence type="ECO:0000256" key="1">
    <source>
        <dbReference type="ARBA" id="ARBA00022801"/>
    </source>
</evidence>
<proteinExistence type="predicted"/>
<keyword evidence="3" id="KW-1185">Reference proteome</keyword>
<dbReference type="InterPro" id="IPR012341">
    <property type="entry name" value="6hp_glycosidase-like_sf"/>
</dbReference>
<protein>
    <submittedName>
        <fullName evidence="2">Glycosyl hydrolase</fullName>
    </submittedName>
</protein>
<dbReference type="Pfam" id="PF07470">
    <property type="entry name" value="Glyco_hydro_88"/>
    <property type="match status" value="1"/>
</dbReference>
<organism evidence="2 3">
    <name type="scientific">Marispirochaeta aestuarii</name>
    <dbReference type="NCBI Taxonomy" id="1963862"/>
    <lineage>
        <taxon>Bacteria</taxon>
        <taxon>Pseudomonadati</taxon>
        <taxon>Spirochaetota</taxon>
        <taxon>Spirochaetia</taxon>
        <taxon>Spirochaetales</taxon>
        <taxon>Spirochaetaceae</taxon>
        <taxon>Marispirochaeta</taxon>
    </lineage>
</organism>
<dbReference type="InterPro" id="IPR052043">
    <property type="entry name" value="PolySaccharide_Degr_Enz"/>
</dbReference>
<dbReference type="STRING" id="1963862.B4O97_06440"/>
<comment type="caution">
    <text evidence="2">The sequence shown here is derived from an EMBL/GenBank/DDBJ whole genome shotgun (WGS) entry which is preliminary data.</text>
</comment>
<dbReference type="Proteomes" id="UP000192343">
    <property type="component" value="Unassembled WGS sequence"/>
</dbReference>